<evidence type="ECO:0000259" key="4">
    <source>
        <dbReference type="Pfam" id="PF00263"/>
    </source>
</evidence>
<protein>
    <submittedName>
        <fullName evidence="6">NolW</fullName>
    </submittedName>
</protein>
<organism evidence="6 7">
    <name type="scientific">Nitrosococcus oceani C-27</name>
    <dbReference type="NCBI Taxonomy" id="314279"/>
    <lineage>
        <taxon>Bacteria</taxon>
        <taxon>Pseudomonadati</taxon>
        <taxon>Pseudomonadota</taxon>
        <taxon>Gammaproteobacteria</taxon>
        <taxon>Chromatiales</taxon>
        <taxon>Chromatiaceae</taxon>
        <taxon>Nitrosococcus</taxon>
    </lineage>
</organism>
<feature type="domain" description="NolW-like" evidence="5">
    <location>
        <begin position="28"/>
        <end position="85"/>
    </location>
</feature>
<dbReference type="AlphaFoldDB" id="A0A0E2Z609"/>
<accession>A0A0E2Z609</accession>
<sequence length="287" mass="31769">MANIILGLMLGLSLYSPLSWSQSEELAILPLKHRLPEQVIPALRPFMAKGSALQADNNLIIVRTNKENLEQIKTILAQLDKPLQQLLITIKQLSSREAVQFRAEIATIKEGNTPAPELSPWHREQGNSGFLANGPDRSIAYLAGTRTRDQGSNTQQVRVMEGQAASIRTGHSIPLANRAWLLPGGRLLTQNSVYYRDVVSGFEVLPHIHGDEVTLDIRPYQANPSRQGGGRIAIQKLATQVSVPLGRWLELGGADGNRQQQGLGTFYGTHSRNEELRHIFIRADKVK</sequence>
<comment type="similarity">
    <text evidence="2">Belongs to the bacterial secretin family.</text>
</comment>
<dbReference type="Gene3D" id="3.30.1370.120">
    <property type="match status" value="1"/>
</dbReference>
<comment type="subcellular location">
    <subcellularLocation>
        <location evidence="3">Cell outer membrane</location>
    </subcellularLocation>
</comment>
<evidence type="ECO:0000313" key="6">
    <source>
        <dbReference type="EMBL" id="KFI18990.1"/>
    </source>
</evidence>
<comment type="caution">
    <text evidence="6">The sequence shown here is derived from an EMBL/GenBank/DDBJ whole genome shotgun (WGS) entry which is preliminary data.</text>
</comment>
<dbReference type="InterPro" id="IPR038591">
    <property type="entry name" value="NolW-like_sf"/>
</dbReference>
<dbReference type="InterPro" id="IPR004846">
    <property type="entry name" value="T2SS/T3SS_dom"/>
</dbReference>
<evidence type="ECO:0000259" key="5">
    <source>
        <dbReference type="Pfam" id="PF03958"/>
    </source>
</evidence>
<dbReference type="GO" id="GO:0009279">
    <property type="term" value="C:cell outer membrane"/>
    <property type="evidence" value="ECO:0007669"/>
    <property type="project" value="UniProtKB-SubCell"/>
</dbReference>
<dbReference type="HOGENOM" id="CLU_084459_0_0_6"/>
<evidence type="ECO:0000256" key="1">
    <source>
        <dbReference type="ARBA" id="ARBA00022729"/>
    </source>
</evidence>
<dbReference type="OrthoDB" id="5608150at2"/>
<dbReference type="EMBL" id="JPGN01000069">
    <property type="protein sequence ID" value="KFI18990.1"/>
    <property type="molecule type" value="Genomic_DNA"/>
</dbReference>
<proteinExistence type="inferred from homology"/>
<reference evidence="6 7" key="1">
    <citation type="submission" date="2014-07" db="EMBL/GenBank/DDBJ databases">
        <title>Comparative analysis of Nitrosococcus oceani genome inventories of strains from Pacific and Atlantic gyres.</title>
        <authorList>
            <person name="Lim C.K."/>
            <person name="Wang L."/>
            <person name="Sayavedra-Soto L.A."/>
            <person name="Klotz M.G."/>
        </authorList>
    </citation>
    <scope>NUCLEOTIDE SEQUENCE [LARGE SCALE GENOMIC DNA]</scope>
    <source>
        <strain evidence="6 7">C-27</strain>
    </source>
</reference>
<keyword evidence="3" id="KW-0813">Transport</keyword>
<dbReference type="GO" id="GO:0009306">
    <property type="term" value="P:protein secretion"/>
    <property type="evidence" value="ECO:0007669"/>
    <property type="project" value="InterPro"/>
</dbReference>
<gene>
    <name evidence="6" type="ORF">IB75_11230</name>
</gene>
<evidence type="ECO:0000256" key="2">
    <source>
        <dbReference type="RuleBase" id="RU004003"/>
    </source>
</evidence>
<keyword evidence="1" id="KW-0732">Signal</keyword>
<dbReference type="InterPro" id="IPR005644">
    <property type="entry name" value="NolW-like"/>
</dbReference>
<evidence type="ECO:0000256" key="3">
    <source>
        <dbReference type="RuleBase" id="RU004004"/>
    </source>
</evidence>
<name>A0A0E2Z609_9GAMM</name>
<evidence type="ECO:0000313" key="7">
    <source>
        <dbReference type="Proteomes" id="UP000028839"/>
    </source>
</evidence>
<dbReference type="Pfam" id="PF03958">
    <property type="entry name" value="Secretin_N"/>
    <property type="match status" value="1"/>
</dbReference>
<dbReference type="Pfam" id="PF00263">
    <property type="entry name" value="Secretin"/>
    <property type="match status" value="1"/>
</dbReference>
<dbReference type="Proteomes" id="UP000028839">
    <property type="component" value="Unassembled WGS sequence"/>
</dbReference>
<feature type="domain" description="Type II/III secretion system secretin-like" evidence="4">
    <location>
        <begin position="154"/>
        <end position="261"/>
    </location>
</feature>